<feature type="domain" description="Glycosyl transferase family 1" evidence="3">
    <location>
        <begin position="175"/>
        <end position="340"/>
    </location>
</feature>
<dbReference type="EMBL" id="VIWU01000001">
    <property type="protein sequence ID" value="TWF78733.1"/>
    <property type="molecule type" value="Genomic_DNA"/>
</dbReference>
<keyword evidence="2 5" id="KW-0808">Transferase</keyword>
<dbReference type="Pfam" id="PF13439">
    <property type="entry name" value="Glyco_transf_4"/>
    <property type="match status" value="1"/>
</dbReference>
<dbReference type="CDD" id="cd03801">
    <property type="entry name" value="GT4_PimA-like"/>
    <property type="match status" value="1"/>
</dbReference>
<keyword evidence="6" id="KW-1185">Reference proteome</keyword>
<gene>
    <name evidence="5" type="ORF">FHX44_114656</name>
</gene>
<name>A0A561SV42_9PSEU</name>
<evidence type="ECO:0000256" key="1">
    <source>
        <dbReference type="ARBA" id="ARBA00022676"/>
    </source>
</evidence>
<dbReference type="AlphaFoldDB" id="A0A561SV42"/>
<dbReference type="Gene3D" id="3.40.50.2000">
    <property type="entry name" value="Glycogen Phosphorylase B"/>
    <property type="match status" value="2"/>
</dbReference>
<dbReference type="SUPFAM" id="SSF53756">
    <property type="entry name" value="UDP-Glycosyltransferase/glycogen phosphorylase"/>
    <property type="match status" value="1"/>
</dbReference>
<dbReference type="InterPro" id="IPR028098">
    <property type="entry name" value="Glyco_trans_4-like_N"/>
</dbReference>
<reference evidence="5 6" key="1">
    <citation type="submission" date="2019-06" db="EMBL/GenBank/DDBJ databases">
        <title>Sequencing the genomes of 1000 actinobacteria strains.</title>
        <authorList>
            <person name="Klenk H.-P."/>
        </authorList>
    </citation>
    <scope>NUCLEOTIDE SEQUENCE [LARGE SCALE GENOMIC DNA]</scope>
    <source>
        <strain evidence="5 6">DSM 45671</strain>
    </source>
</reference>
<accession>A0A561SV42</accession>
<evidence type="ECO:0000259" key="4">
    <source>
        <dbReference type="Pfam" id="PF13439"/>
    </source>
</evidence>
<feature type="domain" description="Glycosyltransferase subfamily 4-like N-terminal" evidence="4">
    <location>
        <begin position="92"/>
        <end position="168"/>
    </location>
</feature>
<evidence type="ECO:0000313" key="6">
    <source>
        <dbReference type="Proteomes" id="UP000321261"/>
    </source>
</evidence>
<sequence length="359" mass="37811">MTAPVIAPPVHVVVPADIDDPARPSGGNAYDRRVCRALPAAGRGVREIAAAGTWPEPDDAARAELHRLLTAVPDGSDVLLDGLVACAVPDVLAPHARRLRLVVLVHLPLGDEVGLPPAVAVDRTARERATLHLAAAVVATSSWAARRLVEVHGLAADRIHVVPPGVEPAPLVSADEDGTRLLCVGSITPTKGQDLLVEALARITDRPWTCRLVGPLVRDPAHVAAVRELVERHRLRDRVEIAGPRTGPALDAVYAAADLLVLPSRAESYGMVVTEALARGIPVLAAAVDGVPETLGRTPDGALPGLLVPPADVDALAAALHRWLDEPRLRESARAAARQRRDALTDWEVTARCLAGALT</sequence>
<comment type="caution">
    <text evidence="5">The sequence shown here is derived from an EMBL/GenBank/DDBJ whole genome shotgun (WGS) entry which is preliminary data.</text>
</comment>
<dbReference type="Pfam" id="PF00534">
    <property type="entry name" value="Glycos_transf_1"/>
    <property type="match status" value="1"/>
</dbReference>
<dbReference type="Proteomes" id="UP000321261">
    <property type="component" value="Unassembled WGS sequence"/>
</dbReference>
<dbReference type="PANTHER" id="PTHR12526">
    <property type="entry name" value="GLYCOSYLTRANSFERASE"/>
    <property type="match status" value="1"/>
</dbReference>
<keyword evidence="1" id="KW-0328">Glycosyltransferase</keyword>
<dbReference type="PANTHER" id="PTHR12526:SF510">
    <property type="entry name" value="D-INOSITOL 3-PHOSPHATE GLYCOSYLTRANSFERASE"/>
    <property type="match status" value="1"/>
</dbReference>
<organism evidence="5 6">
    <name type="scientific">Pseudonocardia hierapolitana</name>
    <dbReference type="NCBI Taxonomy" id="1128676"/>
    <lineage>
        <taxon>Bacteria</taxon>
        <taxon>Bacillati</taxon>
        <taxon>Actinomycetota</taxon>
        <taxon>Actinomycetes</taxon>
        <taxon>Pseudonocardiales</taxon>
        <taxon>Pseudonocardiaceae</taxon>
        <taxon>Pseudonocardia</taxon>
    </lineage>
</organism>
<evidence type="ECO:0000313" key="5">
    <source>
        <dbReference type="EMBL" id="TWF78733.1"/>
    </source>
</evidence>
<dbReference type="RefSeq" id="WP_246170540.1">
    <property type="nucleotide sequence ID" value="NZ_VIWU01000001.1"/>
</dbReference>
<dbReference type="InterPro" id="IPR001296">
    <property type="entry name" value="Glyco_trans_1"/>
</dbReference>
<proteinExistence type="predicted"/>
<evidence type="ECO:0000259" key="3">
    <source>
        <dbReference type="Pfam" id="PF00534"/>
    </source>
</evidence>
<protein>
    <submittedName>
        <fullName evidence="5">Glycosyltransferase involved in cell wall biosynthesis</fullName>
    </submittedName>
</protein>
<evidence type="ECO:0000256" key="2">
    <source>
        <dbReference type="ARBA" id="ARBA00022679"/>
    </source>
</evidence>
<dbReference type="GO" id="GO:0016757">
    <property type="term" value="F:glycosyltransferase activity"/>
    <property type="evidence" value="ECO:0007669"/>
    <property type="project" value="UniProtKB-KW"/>
</dbReference>